<organism evidence="1">
    <name type="scientific">freshwater metagenome</name>
    <dbReference type="NCBI Taxonomy" id="449393"/>
    <lineage>
        <taxon>unclassified sequences</taxon>
        <taxon>metagenomes</taxon>
        <taxon>ecological metagenomes</taxon>
    </lineage>
</organism>
<accession>A0A6J7K3C0</accession>
<gene>
    <name evidence="1" type="ORF">UFOPK3773_01318</name>
</gene>
<reference evidence="1" key="1">
    <citation type="submission" date="2020-05" db="EMBL/GenBank/DDBJ databases">
        <authorList>
            <person name="Chiriac C."/>
            <person name="Salcher M."/>
            <person name="Ghai R."/>
            <person name="Kavagutti S V."/>
        </authorList>
    </citation>
    <scope>NUCLEOTIDE SEQUENCE</scope>
</reference>
<dbReference type="EMBL" id="CAFBNF010000152">
    <property type="protein sequence ID" value="CAB4949439.1"/>
    <property type="molecule type" value="Genomic_DNA"/>
</dbReference>
<sequence length="51" mass="5065">MVVNVNLIGAAAADAGPAVAAIPNASRAEVVSTATMRRRLNDFMGVPPGSG</sequence>
<name>A0A6J7K3C0_9ZZZZ</name>
<proteinExistence type="predicted"/>
<evidence type="ECO:0000313" key="1">
    <source>
        <dbReference type="EMBL" id="CAB4949439.1"/>
    </source>
</evidence>
<protein>
    <submittedName>
        <fullName evidence="1">Unannotated protein</fullName>
    </submittedName>
</protein>
<dbReference type="AlphaFoldDB" id="A0A6J7K3C0"/>